<protein>
    <submittedName>
        <fullName evidence="1">Uncharacterized protein</fullName>
    </submittedName>
</protein>
<organism evidence="1 2">
    <name type="scientific">Lipomyces orientalis</name>
    <dbReference type="NCBI Taxonomy" id="1233043"/>
    <lineage>
        <taxon>Eukaryota</taxon>
        <taxon>Fungi</taxon>
        <taxon>Dikarya</taxon>
        <taxon>Ascomycota</taxon>
        <taxon>Saccharomycotina</taxon>
        <taxon>Lipomycetes</taxon>
        <taxon>Lipomycetales</taxon>
        <taxon>Lipomycetaceae</taxon>
        <taxon>Lipomyces</taxon>
    </lineage>
</organism>
<sequence length="310" mass="34657">MLQEFSSTSSQPILITTYRIHTMSAEGIFSSSDSNTGAPYPFDPAAECQKLIELRNKVLAGAFPKFSIPSLKVEETGHVAAPIRQALPVSRYEDDYRSHEDGFRQYAPPVPRDDLYQPNDDLKRKRDWDTEDDRSKRRPSPEYRVREPNPYEPSRHVPYSPADHPPPPVPSTASRYDDYRYQQPPPPQSSSYGRPPVPSYYDQPRGGPAHLAGTVQMNNAVLPPGVVVEDGYTRDTQRGYELFIPSAAKKGRYQNSTLTTTTPVYSSSGYNPSYPSPRGPPPTTISQPMISHWPPYAPSTGPSSSQEQRA</sequence>
<gene>
    <name evidence="1" type="ORF">V1517DRAFT_327590</name>
</gene>
<accession>A0ACC3TIN5</accession>
<reference evidence="2" key="1">
    <citation type="journal article" date="2024" name="Front. Bioeng. Biotechnol.">
        <title>Genome-scale model development and genomic sequencing of the oleaginous clade Lipomyces.</title>
        <authorList>
            <person name="Czajka J.J."/>
            <person name="Han Y."/>
            <person name="Kim J."/>
            <person name="Mondo S.J."/>
            <person name="Hofstad B.A."/>
            <person name="Robles A."/>
            <person name="Haridas S."/>
            <person name="Riley R."/>
            <person name="LaButti K."/>
            <person name="Pangilinan J."/>
            <person name="Andreopoulos W."/>
            <person name="Lipzen A."/>
            <person name="Yan J."/>
            <person name="Wang M."/>
            <person name="Ng V."/>
            <person name="Grigoriev I.V."/>
            <person name="Spatafora J.W."/>
            <person name="Magnuson J.K."/>
            <person name="Baker S.E."/>
            <person name="Pomraning K.R."/>
        </authorList>
    </citation>
    <scope>NUCLEOTIDE SEQUENCE [LARGE SCALE GENOMIC DNA]</scope>
    <source>
        <strain evidence="2">CBS 10300</strain>
    </source>
</reference>
<evidence type="ECO:0000313" key="1">
    <source>
        <dbReference type="EMBL" id="KAK9321014.1"/>
    </source>
</evidence>
<comment type="caution">
    <text evidence="1">The sequence shown here is derived from an EMBL/GenBank/DDBJ whole genome shotgun (WGS) entry which is preliminary data.</text>
</comment>
<proteinExistence type="predicted"/>
<dbReference type="Proteomes" id="UP001489719">
    <property type="component" value="Unassembled WGS sequence"/>
</dbReference>
<dbReference type="EMBL" id="MU970109">
    <property type="protein sequence ID" value="KAK9321014.1"/>
    <property type="molecule type" value="Genomic_DNA"/>
</dbReference>
<evidence type="ECO:0000313" key="2">
    <source>
        <dbReference type="Proteomes" id="UP001489719"/>
    </source>
</evidence>
<name>A0ACC3TIN5_9ASCO</name>
<keyword evidence="2" id="KW-1185">Reference proteome</keyword>